<dbReference type="EMBL" id="JBCGBO010000002">
    <property type="protein sequence ID" value="KAK9222244.1"/>
    <property type="molecule type" value="Genomic_DNA"/>
</dbReference>
<feature type="domain" description="Reverse transcriptase/retrotransposon-derived protein RNase H-like" evidence="1">
    <location>
        <begin position="210"/>
        <end position="307"/>
    </location>
</feature>
<dbReference type="InterPro" id="IPR041577">
    <property type="entry name" value="RT_RNaseH_2"/>
</dbReference>
<accession>A0AAP0MVD8</accession>
<reference evidence="2 3" key="1">
    <citation type="submission" date="2024-05" db="EMBL/GenBank/DDBJ databases">
        <title>Haplotype-resolved chromosome-level genome assembly of Huyou (Citrus changshanensis).</title>
        <authorList>
            <person name="Miao C."/>
            <person name="Chen W."/>
            <person name="Wu Y."/>
            <person name="Wang L."/>
            <person name="Zhao S."/>
            <person name="Grierson D."/>
            <person name="Xu C."/>
            <person name="Chen K."/>
        </authorList>
    </citation>
    <scope>NUCLEOTIDE SEQUENCE [LARGE SCALE GENOMIC DNA]</scope>
    <source>
        <strain evidence="2">01-14</strain>
        <tissue evidence="2">Leaf</tissue>
    </source>
</reference>
<dbReference type="InterPro" id="IPR043502">
    <property type="entry name" value="DNA/RNA_pol_sf"/>
</dbReference>
<sequence length="635" mass="73417">MLDPAILPTEYWKTQEEHFKAADGKIFTTKLVTKHPIGIQLFPNCVAWIKLIGSSLPNKDLLVGFDILHQAKNVQITSFGLRYKSMITVPSMGPCSDRSCQVAKGTHDEHHKLLQQFFQIIQEHGIMISDKKSTIATTSVDFLGMKIQDGHYQLRPHIAQELLHFPESNFTKKQVQQFLGIINYIRDFLPHVNHHTSKLSALLKKNPPSWSEIHSDVVKQLKQIAQNPPPLKLITDDKRILQTDASDESWGAILLEECNGKEHFIAYASGQFPDAQKHYHTVYKEILAMKNGIKKFEFHLIGHRFLIRLDNSAFPNILNFKQKVVPEKTLLRLKEWFSRYDYHVQHIKGDHNLIPDLLSRPPKSKPPQLFCLTSHISFPIIVMASSLPKTVLTQKSFPLNMTFQSPHAIQDFARKFLFRFFMNIYQMSREPMFLPSFHPDHLFLTGLVIIPHRDIPKDELCPSHCLSQTRFPDQDFLEELILHTYLGPKHEMFMIPTPSLHSQPPNRGIIIKEEKPYYTDFLFQDSQDPYEDFTLFIVRYGISGISQPRHSRFLGISAGNSSIQTTGCPCWEDIEEYDDEPKTRQRKSKKIIYLVCRYHATHPEDPPEPDSQAPLPIYDKGLAWIRKHEPALLSR</sequence>
<evidence type="ECO:0000259" key="1">
    <source>
        <dbReference type="Pfam" id="PF17919"/>
    </source>
</evidence>
<dbReference type="Gene3D" id="3.30.70.270">
    <property type="match status" value="2"/>
</dbReference>
<name>A0AAP0MVD8_9ROSI</name>
<evidence type="ECO:0000313" key="2">
    <source>
        <dbReference type="EMBL" id="KAK9222244.1"/>
    </source>
</evidence>
<gene>
    <name evidence="2" type="ORF">WN944_010679</name>
</gene>
<proteinExistence type="predicted"/>
<dbReference type="PANTHER" id="PTHR33064:SF37">
    <property type="entry name" value="RIBONUCLEASE H"/>
    <property type="match status" value="1"/>
</dbReference>
<protein>
    <recommendedName>
        <fullName evidence="1">Reverse transcriptase/retrotransposon-derived protein RNase H-like domain-containing protein</fullName>
    </recommendedName>
</protein>
<evidence type="ECO:0000313" key="3">
    <source>
        <dbReference type="Proteomes" id="UP001428341"/>
    </source>
</evidence>
<dbReference type="PANTHER" id="PTHR33064">
    <property type="entry name" value="POL PROTEIN"/>
    <property type="match status" value="1"/>
</dbReference>
<keyword evidence="3" id="KW-1185">Reference proteome</keyword>
<comment type="caution">
    <text evidence="2">The sequence shown here is derived from an EMBL/GenBank/DDBJ whole genome shotgun (WGS) entry which is preliminary data.</text>
</comment>
<dbReference type="CDD" id="cd09274">
    <property type="entry name" value="RNase_HI_RT_Ty3"/>
    <property type="match status" value="1"/>
</dbReference>
<dbReference type="SUPFAM" id="SSF56672">
    <property type="entry name" value="DNA/RNA polymerases"/>
    <property type="match status" value="1"/>
</dbReference>
<dbReference type="Proteomes" id="UP001428341">
    <property type="component" value="Unassembled WGS sequence"/>
</dbReference>
<dbReference type="AlphaFoldDB" id="A0AAP0MVD8"/>
<dbReference type="InterPro" id="IPR051320">
    <property type="entry name" value="Viral_Replic_Matur_Polypro"/>
</dbReference>
<dbReference type="InterPro" id="IPR043128">
    <property type="entry name" value="Rev_trsase/Diguanyl_cyclase"/>
</dbReference>
<dbReference type="Pfam" id="PF17919">
    <property type="entry name" value="RT_RNaseH_2"/>
    <property type="match status" value="1"/>
</dbReference>
<organism evidence="2 3">
    <name type="scientific">Citrus x changshan-huyou</name>
    <dbReference type="NCBI Taxonomy" id="2935761"/>
    <lineage>
        <taxon>Eukaryota</taxon>
        <taxon>Viridiplantae</taxon>
        <taxon>Streptophyta</taxon>
        <taxon>Embryophyta</taxon>
        <taxon>Tracheophyta</taxon>
        <taxon>Spermatophyta</taxon>
        <taxon>Magnoliopsida</taxon>
        <taxon>eudicotyledons</taxon>
        <taxon>Gunneridae</taxon>
        <taxon>Pentapetalae</taxon>
        <taxon>rosids</taxon>
        <taxon>malvids</taxon>
        <taxon>Sapindales</taxon>
        <taxon>Rutaceae</taxon>
        <taxon>Aurantioideae</taxon>
        <taxon>Citrus</taxon>
    </lineage>
</organism>